<proteinExistence type="predicted"/>
<keyword evidence="5" id="KW-1185">Reference proteome</keyword>
<dbReference type="SUPFAM" id="SSF48498">
    <property type="entry name" value="Tetracyclin repressor-like, C-terminal domain"/>
    <property type="match status" value="1"/>
</dbReference>
<dbReference type="SUPFAM" id="SSF46689">
    <property type="entry name" value="Homeodomain-like"/>
    <property type="match status" value="1"/>
</dbReference>
<evidence type="ECO:0000259" key="3">
    <source>
        <dbReference type="PROSITE" id="PS50977"/>
    </source>
</evidence>
<gene>
    <name evidence="4" type="ORF">DFR74_113133</name>
</gene>
<sequence>MAAIEEHGPDASIGLIADRAGLVRTHVYRHVAGKEELDRAVARRAYEDLTARIRATFDTDGTPIEIIRAPIAVHVGWAAEHPNLYRFLVGRDYRRGGDQPRIGGSAFAAEIFTAATRYIPRFGADPAAAERLIVALVGLIDASVRWWLTHGGDAAEVLADRLTAESWLLIDHHLRAVGIALDPAARLRDLLIAGEDYRGAGE</sequence>
<reference evidence="4 5" key="1">
    <citation type="submission" date="2018-06" db="EMBL/GenBank/DDBJ databases">
        <title>Genomic Encyclopedia of Type Strains, Phase IV (KMG-IV): sequencing the most valuable type-strain genomes for metagenomic binning, comparative biology and taxonomic classification.</title>
        <authorList>
            <person name="Goeker M."/>
        </authorList>
    </citation>
    <scope>NUCLEOTIDE SEQUENCE [LARGE SCALE GENOMIC DNA]</scope>
    <source>
        <strain evidence="4 5">DSM 44599</strain>
    </source>
</reference>
<dbReference type="AlphaFoldDB" id="A0A366D971"/>
<evidence type="ECO:0000256" key="2">
    <source>
        <dbReference type="PROSITE-ProRule" id="PRU00335"/>
    </source>
</evidence>
<dbReference type="PROSITE" id="PS50977">
    <property type="entry name" value="HTH_TETR_2"/>
    <property type="match status" value="1"/>
</dbReference>
<dbReference type="InterPro" id="IPR009057">
    <property type="entry name" value="Homeodomain-like_sf"/>
</dbReference>
<name>A0A366D971_9NOCA</name>
<evidence type="ECO:0000256" key="1">
    <source>
        <dbReference type="ARBA" id="ARBA00023125"/>
    </source>
</evidence>
<dbReference type="STRING" id="1210090.GCA_001613185_02814"/>
<feature type="DNA-binding region" description="H-T-H motif" evidence="2">
    <location>
        <begin position="12"/>
        <end position="31"/>
    </location>
</feature>
<dbReference type="Gene3D" id="1.10.357.10">
    <property type="entry name" value="Tetracycline Repressor, domain 2"/>
    <property type="match status" value="1"/>
</dbReference>
<accession>A0A366D971</accession>
<dbReference type="Proteomes" id="UP000252586">
    <property type="component" value="Unassembled WGS sequence"/>
</dbReference>
<keyword evidence="1 2" id="KW-0238">DNA-binding</keyword>
<dbReference type="InterPro" id="IPR036271">
    <property type="entry name" value="Tet_transcr_reg_TetR-rel_C_sf"/>
</dbReference>
<feature type="domain" description="HTH tetR-type" evidence="3">
    <location>
        <begin position="1"/>
        <end position="49"/>
    </location>
</feature>
<dbReference type="EMBL" id="QNRE01000013">
    <property type="protein sequence ID" value="RBO86590.1"/>
    <property type="molecule type" value="Genomic_DNA"/>
</dbReference>
<dbReference type="GO" id="GO:0003677">
    <property type="term" value="F:DNA binding"/>
    <property type="evidence" value="ECO:0007669"/>
    <property type="project" value="UniProtKB-UniRule"/>
</dbReference>
<evidence type="ECO:0000313" key="5">
    <source>
        <dbReference type="Proteomes" id="UP000252586"/>
    </source>
</evidence>
<dbReference type="InterPro" id="IPR001647">
    <property type="entry name" value="HTH_TetR"/>
</dbReference>
<comment type="caution">
    <text evidence="4">The sequence shown here is derived from an EMBL/GenBank/DDBJ whole genome shotgun (WGS) entry which is preliminary data.</text>
</comment>
<evidence type="ECO:0000313" key="4">
    <source>
        <dbReference type="EMBL" id="RBO86590.1"/>
    </source>
</evidence>
<protein>
    <submittedName>
        <fullName evidence="4">TetR family transcriptional regulator</fullName>
    </submittedName>
</protein>
<organism evidence="4 5">
    <name type="scientific">Nocardia puris</name>
    <dbReference type="NCBI Taxonomy" id="208602"/>
    <lineage>
        <taxon>Bacteria</taxon>
        <taxon>Bacillati</taxon>
        <taxon>Actinomycetota</taxon>
        <taxon>Actinomycetes</taxon>
        <taxon>Mycobacteriales</taxon>
        <taxon>Nocardiaceae</taxon>
        <taxon>Nocardia</taxon>
    </lineage>
</organism>